<dbReference type="Pfam" id="PF11887">
    <property type="entry name" value="Mce4_CUP1"/>
    <property type="match status" value="1"/>
</dbReference>
<evidence type="ECO:0000259" key="2">
    <source>
        <dbReference type="Pfam" id="PF11887"/>
    </source>
</evidence>
<accession>A0A4Z0HQB0</accession>
<dbReference type="InterPro" id="IPR003399">
    <property type="entry name" value="Mce/MlaD"/>
</dbReference>
<dbReference type="InterPro" id="IPR024516">
    <property type="entry name" value="Mce_C"/>
</dbReference>
<keyword evidence="4" id="KW-1185">Reference proteome</keyword>
<dbReference type="EMBL" id="RWKA01000004">
    <property type="protein sequence ID" value="TGB44128.1"/>
    <property type="molecule type" value="Genomic_DNA"/>
</dbReference>
<name>A0A4Z0HQB0_MYCPR</name>
<dbReference type="InterPro" id="IPR005693">
    <property type="entry name" value="Mce"/>
</dbReference>
<dbReference type="Pfam" id="PF02470">
    <property type="entry name" value="MlaD"/>
    <property type="match status" value="1"/>
</dbReference>
<dbReference type="AlphaFoldDB" id="A0A4Z0HQB0"/>
<evidence type="ECO:0000259" key="1">
    <source>
        <dbReference type="Pfam" id="PF02470"/>
    </source>
</evidence>
<protein>
    <submittedName>
        <fullName evidence="3">MCE family protein</fullName>
    </submittedName>
</protein>
<dbReference type="GO" id="GO:0005576">
    <property type="term" value="C:extracellular region"/>
    <property type="evidence" value="ECO:0007669"/>
    <property type="project" value="TreeGrafter"/>
</dbReference>
<dbReference type="GO" id="GO:0051701">
    <property type="term" value="P:biological process involved in interaction with host"/>
    <property type="evidence" value="ECO:0007669"/>
    <property type="project" value="TreeGrafter"/>
</dbReference>
<dbReference type="NCBIfam" id="TIGR00996">
    <property type="entry name" value="Mtu_fam_mce"/>
    <property type="match status" value="1"/>
</dbReference>
<comment type="caution">
    <text evidence="3">The sequence shown here is derived from an EMBL/GenBank/DDBJ whole genome shotgun (WGS) entry which is preliminary data.</text>
</comment>
<evidence type="ECO:0000313" key="4">
    <source>
        <dbReference type="Proteomes" id="UP000297792"/>
    </source>
</evidence>
<proteinExistence type="predicted"/>
<feature type="domain" description="Mammalian cell entry C-terminal" evidence="2">
    <location>
        <begin position="119"/>
        <end position="336"/>
    </location>
</feature>
<dbReference type="InterPro" id="IPR052336">
    <property type="entry name" value="MlaD_Phospholipid_Transporter"/>
</dbReference>
<evidence type="ECO:0000313" key="3">
    <source>
        <dbReference type="EMBL" id="TGB44128.1"/>
    </source>
</evidence>
<dbReference type="RefSeq" id="WP_135359809.1">
    <property type="nucleotide sequence ID" value="NZ_RWJZ01000003.1"/>
</dbReference>
<dbReference type="PANTHER" id="PTHR33371">
    <property type="entry name" value="INTERMEMBRANE PHOSPHOLIPID TRANSPORT SYSTEM BINDING PROTEIN MLAD-RELATED"/>
    <property type="match status" value="1"/>
</dbReference>
<reference evidence="3 4" key="1">
    <citation type="submission" date="2018-12" db="EMBL/GenBank/DDBJ databases">
        <title>Draft genome sequences of Mycolicibacterium peregrinum isolated from a pig with lymphadenitis and from soil on the same Japanese pig farm.</title>
        <authorList>
            <person name="Komatsu T."/>
            <person name="Ohya K."/>
            <person name="Sawai K."/>
            <person name="Odoi J.O."/>
            <person name="Otsu K."/>
            <person name="Ota A."/>
            <person name="Ito T."/>
            <person name="Kawai M."/>
            <person name="Maruyama F."/>
        </authorList>
    </citation>
    <scope>NUCLEOTIDE SEQUENCE [LARGE SCALE GENOMIC DNA]</scope>
    <source>
        <strain evidence="3 4">138</strain>
    </source>
</reference>
<sequence>MSNLAVRPLVGLVAVITVLGIVAFAVTMFRGDFTRSVPVTVLSQRAGLVMDPEAKVKLLGVPVGKVESIEQLADGNAALHLSIDPAKLDTIPANVRVDIAATTVFGAKFVQLALPPDPSPQPIAAGQVLDAEHVTVEANTVFEQLTQVLDHIDPVKLNQTLGAISRAISGRGKQIGQSLSDLNAMLATLDPAMPALSHDLAAAPKVLNTYADAADDLLSTATNATKLSKTLVDEKSNLDALLVSVIGLSDTGNDFLAGNGGPLADMLRVLLPTTSLTDAYHPALNCGLLGMLDLANVAEAFPTTAAGIQVSVNFTWGHDRYRFPSDLPKVAASGGPRCEVLPVRYQQKPPYVVTDTGVNPFKRGNQGWLLNSAGLKEVLFGPIDGPPRNSAQIGQPG</sequence>
<dbReference type="Proteomes" id="UP000297792">
    <property type="component" value="Unassembled WGS sequence"/>
</dbReference>
<organism evidence="3 4">
    <name type="scientific">Mycolicibacterium peregrinum</name>
    <name type="common">Mycobacterium peregrinum</name>
    <dbReference type="NCBI Taxonomy" id="43304"/>
    <lineage>
        <taxon>Bacteria</taxon>
        <taxon>Bacillati</taxon>
        <taxon>Actinomycetota</taxon>
        <taxon>Actinomycetes</taxon>
        <taxon>Mycobacteriales</taxon>
        <taxon>Mycobacteriaceae</taxon>
        <taxon>Mycolicibacterium</taxon>
    </lineage>
</organism>
<dbReference type="PANTHER" id="PTHR33371:SF19">
    <property type="entry name" value="MCE-FAMILY PROTEIN MCE4A"/>
    <property type="match status" value="1"/>
</dbReference>
<gene>
    <name evidence="3" type="ORF">EJD98_09660</name>
</gene>
<feature type="domain" description="Mce/MlaD" evidence="1">
    <location>
        <begin position="36"/>
        <end position="112"/>
    </location>
</feature>